<accession>A0ABW4IIJ0</accession>
<keyword evidence="1" id="KW-1133">Transmembrane helix</keyword>
<feature type="transmembrane region" description="Helical" evidence="1">
    <location>
        <begin position="31"/>
        <end position="47"/>
    </location>
</feature>
<protein>
    <submittedName>
        <fullName evidence="2">Uncharacterized protein</fullName>
    </submittedName>
</protein>
<dbReference type="Proteomes" id="UP001597118">
    <property type="component" value="Unassembled WGS sequence"/>
</dbReference>
<evidence type="ECO:0000313" key="3">
    <source>
        <dbReference type="Proteomes" id="UP001597118"/>
    </source>
</evidence>
<dbReference type="RefSeq" id="WP_379663827.1">
    <property type="nucleotide sequence ID" value="NZ_JBHUDG010000047.1"/>
</dbReference>
<feature type="transmembrane region" description="Helical" evidence="1">
    <location>
        <begin position="106"/>
        <end position="124"/>
    </location>
</feature>
<dbReference type="EMBL" id="JBHUDG010000047">
    <property type="protein sequence ID" value="MFD1631461.1"/>
    <property type="molecule type" value="Genomic_DNA"/>
</dbReference>
<evidence type="ECO:0000256" key="1">
    <source>
        <dbReference type="SAM" id="Phobius"/>
    </source>
</evidence>
<evidence type="ECO:0000313" key="2">
    <source>
        <dbReference type="EMBL" id="MFD1631461.1"/>
    </source>
</evidence>
<reference evidence="3" key="1">
    <citation type="journal article" date="2019" name="Int. J. Syst. Evol. Microbiol.">
        <title>The Global Catalogue of Microorganisms (GCM) 10K type strain sequencing project: providing services to taxonomists for standard genome sequencing and annotation.</title>
        <authorList>
            <consortium name="The Broad Institute Genomics Platform"/>
            <consortium name="The Broad Institute Genome Sequencing Center for Infectious Disease"/>
            <person name="Wu L."/>
            <person name="Ma J."/>
        </authorList>
    </citation>
    <scope>NUCLEOTIDE SEQUENCE [LARGE SCALE GENOMIC DNA]</scope>
    <source>
        <strain evidence="3">CCUG 53762</strain>
    </source>
</reference>
<name>A0ABW4IIJ0_9SPHI</name>
<organism evidence="2 3">
    <name type="scientific">Pseudopedobacter beijingensis</name>
    <dbReference type="NCBI Taxonomy" id="1207056"/>
    <lineage>
        <taxon>Bacteria</taxon>
        <taxon>Pseudomonadati</taxon>
        <taxon>Bacteroidota</taxon>
        <taxon>Sphingobacteriia</taxon>
        <taxon>Sphingobacteriales</taxon>
        <taxon>Sphingobacteriaceae</taxon>
        <taxon>Pseudopedobacter</taxon>
    </lineage>
</organism>
<feature type="transmembrane region" description="Helical" evidence="1">
    <location>
        <begin position="53"/>
        <end position="72"/>
    </location>
</feature>
<keyword evidence="1" id="KW-0472">Membrane</keyword>
<feature type="transmembrane region" description="Helical" evidence="1">
    <location>
        <begin position="6"/>
        <end position="24"/>
    </location>
</feature>
<feature type="transmembrane region" description="Helical" evidence="1">
    <location>
        <begin position="79"/>
        <end position="100"/>
    </location>
</feature>
<gene>
    <name evidence="2" type="ORF">ACFSAH_16425</name>
</gene>
<keyword evidence="3" id="KW-1185">Reference proteome</keyword>
<keyword evidence="1" id="KW-0812">Transmembrane</keyword>
<comment type="caution">
    <text evidence="2">The sequence shown here is derived from an EMBL/GenBank/DDBJ whole genome shotgun (WGS) entry which is preliminary data.</text>
</comment>
<sequence>MESAILILTGCLSAMLTFFVNIRLNQGPVRSSALLTLLVTALLHLFPDLLSPYLTTNIPYVFIGASFIGMVSAQQMSTYMGIALSGIIFTLIYLNTSLFFTGYGGSLGTSACISLLVILSIPYFKSKRKLTVGLLQLRKFIIKGKRRKTNQ</sequence>
<proteinExistence type="predicted"/>